<dbReference type="Proteomes" id="UP000805704">
    <property type="component" value="Chromosome 9"/>
</dbReference>
<protein>
    <submittedName>
        <fullName evidence="1">Uncharacterized protein</fullName>
    </submittedName>
</protein>
<name>A0ACB7EEX5_NIBAL</name>
<gene>
    <name evidence="1" type="ORF">GBF38_002343</name>
</gene>
<feature type="non-terminal residue" evidence="1">
    <location>
        <position position="1"/>
    </location>
</feature>
<comment type="caution">
    <text evidence="1">The sequence shown here is derived from an EMBL/GenBank/DDBJ whole genome shotgun (WGS) entry which is preliminary data.</text>
</comment>
<evidence type="ECO:0000313" key="1">
    <source>
        <dbReference type="EMBL" id="KAG8000163.1"/>
    </source>
</evidence>
<accession>A0ACB7EEX5</accession>
<dbReference type="EMBL" id="CM024797">
    <property type="protein sequence ID" value="KAG8000163.1"/>
    <property type="molecule type" value="Genomic_DNA"/>
</dbReference>
<proteinExistence type="predicted"/>
<organism evidence="1 2">
    <name type="scientific">Nibea albiflora</name>
    <name type="common">Yellow drum</name>
    <name type="synonym">Corvina albiflora</name>
    <dbReference type="NCBI Taxonomy" id="240163"/>
    <lineage>
        <taxon>Eukaryota</taxon>
        <taxon>Metazoa</taxon>
        <taxon>Chordata</taxon>
        <taxon>Craniata</taxon>
        <taxon>Vertebrata</taxon>
        <taxon>Euteleostomi</taxon>
        <taxon>Actinopterygii</taxon>
        <taxon>Neopterygii</taxon>
        <taxon>Teleostei</taxon>
        <taxon>Neoteleostei</taxon>
        <taxon>Acanthomorphata</taxon>
        <taxon>Eupercaria</taxon>
        <taxon>Sciaenidae</taxon>
        <taxon>Nibea</taxon>
    </lineage>
</organism>
<sequence length="47" mass="5332">WCPCGEGKPCNKGDCVKGPRITDAKEEPRGDDRRRFPLCRLLCPEQT</sequence>
<reference evidence="1" key="1">
    <citation type="submission" date="2020-04" db="EMBL/GenBank/DDBJ databases">
        <title>A chromosome-scale assembly and high-density genetic map of the yellow drum (Nibea albiflora) genome.</title>
        <authorList>
            <person name="Xu D."/>
            <person name="Zhang W."/>
            <person name="Chen R."/>
            <person name="Tan P."/>
            <person name="Wang L."/>
            <person name="Song H."/>
            <person name="Tian L."/>
            <person name="Zhu Q."/>
            <person name="Wang B."/>
        </authorList>
    </citation>
    <scope>NUCLEOTIDE SEQUENCE</scope>
    <source>
        <strain evidence="1">ZJHYS-2018</strain>
    </source>
</reference>
<keyword evidence="2" id="KW-1185">Reference proteome</keyword>
<evidence type="ECO:0000313" key="2">
    <source>
        <dbReference type="Proteomes" id="UP000805704"/>
    </source>
</evidence>